<dbReference type="Gene3D" id="3.40.50.1000">
    <property type="entry name" value="HAD superfamily/HAD-like"/>
    <property type="match status" value="1"/>
</dbReference>
<feature type="compositionally biased region" description="Polar residues" evidence="1">
    <location>
        <begin position="357"/>
        <end position="367"/>
    </location>
</feature>
<accession>A0A7S1AR02</accession>
<gene>
    <name evidence="2" type="ORF">NSCI0253_LOCUS36885</name>
</gene>
<feature type="region of interest" description="Disordered" evidence="1">
    <location>
        <begin position="122"/>
        <end position="177"/>
    </location>
</feature>
<dbReference type="InterPro" id="IPR036412">
    <property type="entry name" value="HAD-like_sf"/>
</dbReference>
<feature type="region of interest" description="Disordered" evidence="1">
    <location>
        <begin position="357"/>
        <end position="383"/>
    </location>
</feature>
<feature type="compositionally biased region" description="Polar residues" evidence="1">
    <location>
        <begin position="153"/>
        <end position="163"/>
    </location>
</feature>
<organism evidence="2">
    <name type="scientific">Noctiluca scintillans</name>
    <name type="common">Sea sparkle</name>
    <name type="synonym">Red tide dinoflagellate</name>
    <dbReference type="NCBI Taxonomy" id="2966"/>
    <lineage>
        <taxon>Eukaryota</taxon>
        <taxon>Sar</taxon>
        <taxon>Alveolata</taxon>
        <taxon>Dinophyceae</taxon>
        <taxon>Noctilucales</taxon>
        <taxon>Noctilucaceae</taxon>
        <taxon>Noctiluca</taxon>
    </lineage>
</organism>
<evidence type="ECO:0000313" key="2">
    <source>
        <dbReference type="EMBL" id="CAD8862530.1"/>
    </source>
</evidence>
<proteinExistence type="predicted"/>
<name>A0A7S1AR02_NOCSC</name>
<evidence type="ECO:0000256" key="1">
    <source>
        <dbReference type="SAM" id="MobiDB-lite"/>
    </source>
</evidence>
<dbReference type="AlphaFoldDB" id="A0A7S1AR02"/>
<protein>
    <submittedName>
        <fullName evidence="2">Uncharacterized protein</fullName>
    </submittedName>
</protein>
<dbReference type="InterPro" id="IPR023214">
    <property type="entry name" value="HAD_sf"/>
</dbReference>
<reference evidence="2" key="1">
    <citation type="submission" date="2021-01" db="EMBL/GenBank/DDBJ databases">
        <authorList>
            <person name="Corre E."/>
            <person name="Pelletier E."/>
            <person name="Niang G."/>
            <person name="Scheremetjew M."/>
            <person name="Finn R."/>
            <person name="Kale V."/>
            <person name="Holt S."/>
            <person name="Cochrane G."/>
            <person name="Meng A."/>
            <person name="Brown T."/>
            <person name="Cohen L."/>
        </authorList>
    </citation>
    <scope>NUCLEOTIDE SEQUENCE</scope>
</reference>
<dbReference type="EMBL" id="HBFQ01051649">
    <property type="protein sequence ID" value="CAD8862530.1"/>
    <property type="molecule type" value="Transcribed_RNA"/>
</dbReference>
<sequence>MGMETVTTSPRCACRKRDRRADSVTLFGVRMESSGIEIVSPVTDASCEAGFLSALHQEDLEAHNALLDTRQSVEEGITAPLNDGLGYTEGSTSLMARRLQMAPDLGPPTMQLDDKRFSLCSSAGSEREESGLHTPGLPPSLPPFRRPLGLTVATPSSTTTSIGTRMFTMSPRTPEPDRGEFRFISGDIEVAVILFDFDGTLTASPGHNAKRSNKQDELQQRAPMLAPRLRQLREHGIMLGIISKSSELTISGALHGSGLHEHFNVPLVSNASSLEGKAGLIDGLLTGSLRHLGPEGQRRVMLIDDDVFELDRARERGIHTYAAPKEGGLQEEDFDTLFACLGLRPCASDVPSDTSPQNFFSPLSARSSPVRPSLSGDHASAWSRSHSIPETHAGLAAPECQGSIDLR</sequence>
<dbReference type="CDD" id="cd01427">
    <property type="entry name" value="HAD_like"/>
    <property type="match status" value="1"/>
</dbReference>
<dbReference type="SUPFAM" id="SSF56784">
    <property type="entry name" value="HAD-like"/>
    <property type="match status" value="1"/>
</dbReference>
<feature type="compositionally biased region" description="Pro residues" evidence="1">
    <location>
        <begin position="136"/>
        <end position="145"/>
    </location>
</feature>